<dbReference type="EMBL" id="FTNE01000004">
    <property type="protein sequence ID" value="SIQ41285.1"/>
    <property type="molecule type" value="Genomic_DNA"/>
</dbReference>
<feature type="chain" id="PRO_5034225088" evidence="1">
    <location>
        <begin position="31"/>
        <end position="695"/>
    </location>
</feature>
<keyword evidence="1" id="KW-0732">Signal</keyword>
<gene>
    <name evidence="2" type="ORF">SAMN05421828_104155</name>
</gene>
<organism evidence="2 3">
    <name type="scientific">Acidiphilium rubrum</name>
    <dbReference type="NCBI Taxonomy" id="526"/>
    <lineage>
        <taxon>Bacteria</taxon>
        <taxon>Pseudomonadati</taxon>
        <taxon>Pseudomonadota</taxon>
        <taxon>Alphaproteobacteria</taxon>
        <taxon>Acetobacterales</taxon>
        <taxon>Acidocellaceae</taxon>
        <taxon>Acidiphilium</taxon>
    </lineage>
</organism>
<dbReference type="OrthoDB" id="7234457at2"/>
<accession>A0A8G2FFT2</accession>
<dbReference type="RefSeq" id="WP_139333985.1">
    <property type="nucleotide sequence ID" value="NZ_FTNE01000004.1"/>
</dbReference>
<evidence type="ECO:0000313" key="3">
    <source>
        <dbReference type="Proteomes" id="UP000186308"/>
    </source>
</evidence>
<evidence type="ECO:0000313" key="2">
    <source>
        <dbReference type="EMBL" id="SIQ41285.1"/>
    </source>
</evidence>
<protein>
    <submittedName>
        <fullName evidence="2">Uncharacterized protein</fullName>
    </submittedName>
</protein>
<proteinExistence type="predicted"/>
<feature type="signal peptide" evidence="1">
    <location>
        <begin position="1"/>
        <end position="30"/>
    </location>
</feature>
<keyword evidence="3" id="KW-1185">Reference proteome</keyword>
<dbReference type="AlphaFoldDB" id="A0A8G2FFT2"/>
<dbReference type="Proteomes" id="UP000186308">
    <property type="component" value="Unassembled WGS sequence"/>
</dbReference>
<name>A0A8G2FFT2_ACIRU</name>
<comment type="caution">
    <text evidence="2">The sequence shown here is derived from an EMBL/GenBank/DDBJ whole genome shotgun (WGS) entry which is preliminary data.</text>
</comment>
<reference evidence="2 3" key="1">
    <citation type="submission" date="2017-01" db="EMBL/GenBank/DDBJ databases">
        <authorList>
            <person name="Varghese N."/>
            <person name="Submissions S."/>
        </authorList>
    </citation>
    <scope>NUCLEOTIDE SEQUENCE [LARGE SCALE GENOMIC DNA]</scope>
    <source>
        <strain evidence="2 3">ATCC 35905</strain>
    </source>
</reference>
<evidence type="ECO:0000256" key="1">
    <source>
        <dbReference type="SAM" id="SignalP"/>
    </source>
</evidence>
<sequence>MKRHRRIRAGIASICLACSAALALNGTVLAADLIRAPAVPQPTAPGDLVGVVLENTLTHAITPRYITFGTVFARGQLPKGEAITAMVGGKSEPAQIDVKNRYPDGSVLFGVVTLRAPAMASGADAPVMLRKAAPTPGTVAIMPALEKHDITITLALNDPGMPTRYVTVYAAKLLAKARAAGQTSPWLAGPLVSETRVSRHIQGSLRLVLDIRAYASGSVAADVQLNNDIAMSPKGGTETYGIIIAQNGKPVFAVPHIHQFQYQDWHTIIRSGGRAPINVVHDVAAMERIGIVPAYELKVGMTRSTLVDELKSITAPGWDAPLAVNGVTQYMPGVGGRGDIGPTNAANTIWLITQNPVAAEYAMGQADAAGAVPWHFFYPKTGEFVTTADFPNLWVDGRGGSAPYTTGLTQQVDGKTGWALDVAHEPDLSYIPYLLTGRRYYLDQQNAEADYSEVGQWPAPQARNNGEGIIVGPSEQVRGAAWSLREVADAAYINPDGSPMRHYFQHVIKNNMAFLEKSIPLWTKQQGDIYGYVVGTYGSGTNAFAPWQQDYFATTMATMAFQGISGARKILLWEDHFLAGSLLTKTTGYNRHNGISYNLFIQNKNSKQIATTWAQLDQDTRDGGQANGTGWAHSIGDYGLTRLAALASVYNATHSAEALQAYDWLLHSGAPFIDMQGYETTEQFWVVPLSSRKAH</sequence>